<accession>A0ACB8JT31</accession>
<evidence type="ECO:0000313" key="2">
    <source>
        <dbReference type="Proteomes" id="UP000829398"/>
    </source>
</evidence>
<dbReference type="EMBL" id="CM039175">
    <property type="protein sequence ID" value="KAH9735347.1"/>
    <property type="molecule type" value="Genomic_DNA"/>
</dbReference>
<protein>
    <submittedName>
        <fullName evidence="1">POLAR LOCALIZATION DURING ASYMMETRIC DIVISION AND protein</fullName>
    </submittedName>
</protein>
<gene>
    <name evidence="1" type="ORF">KPL71_017703</name>
</gene>
<reference evidence="2" key="1">
    <citation type="journal article" date="2023" name="Hortic. Res.">
        <title>A chromosome-level phased genome enabling allele-level studies in sweet orange: a case study on citrus Huanglongbing tolerance.</title>
        <authorList>
            <person name="Wu B."/>
            <person name="Yu Q."/>
            <person name="Deng Z."/>
            <person name="Duan Y."/>
            <person name="Luo F."/>
            <person name="Gmitter F. Jr."/>
        </authorList>
    </citation>
    <scope>NUCLEOTIDE SEQUENCE [LARGE SCALE GENOMIC DNA]</scope>
    <source>
        <strain evidence="2">cv. Valencia</strain>
    </source>
</reference>
<proteinExistence type="predicted"/>
<keyword evidence="2" id="KW-1185">Reference proteome</keyword>
<evidence type="ECO:0000313" key="1">
    <source>
        <dbReference type="EMBL" id="KAH9735347.1"/>
    </source>
</evidence>
<sequence length="447" mass="50059">MWQLLLAAAAAAGSTSLVAKYLFGIQGDQNEKERNPFDVDVKYHSHVVQKGLNASGCVSNCEKQEGIFRFSSPESSGGKSGSKILRKEKKKVKSEKRSAGGGVELSKRRAVAVCLKKRRTSKNGSAERRASSSKGVVVFIVRNAVQYALMFSRCFESNILDVVLYSLDSSLFNWGLGVGIMYMMSASKVEISKLNTTMDETAKVVQELKSELHRRKSSRSVLVHTSANEETENLEKISSNKTQPVLFKSRSGNRDLNDQKVLGLPLIDDGECTSSVLTEERDTEVLEMNKLEAELESELQKLPWYTTESSYHEDMKLNLHEVSTMGFQEAEGQSSDFYQSHGVSPSELDQKLSHLLIKQQENQIMDLESELHSAQSKLGEKENELQALKDCVKRLTEFSLSSDEIEAREEQDCASKWDCSNEVELQSRPLVGMKRPVGTEYCNYYVN</sequence>
<dbReference type="Proteomes" id="UP000829398">
    <property type="component" value="Chromosome 6"/>
</dbReference>
<name>A0ACB8JT31_CITSI</name>
<comment type="caution">
    <text evidence="1">The sequence shown here is derived from an EMBL/GenBank/DDBJ whole genome shotgun (WGS) entry which is preliminary data.</text>
</comment>
<organism evidence="1 2">
    <name type="scientific">Citrus sinensis</name>
    <name type="common">Sweet orange</name>
    <name type="synonym">Citrus aurantium var. sinensis</name>
    <dbReference type="NCBI Taxonomy" id="2711"/>
    <lineage>
        <taxon>Eukaryota</taxon>
        <taxon>Viridiplantae</taxon>
        <taxon>Streptophyta</taxon>
        <taxon>Embryophyta</taxon>
        <taxon>Tracheophyta</taxon>
        <taxon>Spermatophyta</taxon>
        <taxon>Magnoliopsida</taxon>
        <taxon>eudicotyledons</taxon>
        <taxon>Gunneridae</taxon>
        <taxon>Pentapetalae</taxon>
        <taxon>rosids</taxon>
        <taxon>malvids</taxon>
        <taxon>Sapindales</taxon>
        <taxon>Rutaceae</taxon>
        <taxon>Aurantioideae</taxon>
        <taxon>Citrus</taxon>
    </lineage>
</organism>